<dbReference type="Gene3D" id="3.30.420.40">
    <property type="match status" value="2"/>
</dbReference>
<dbReference type="Pfam" id="PF01869">
    <property type="entry name" value="BcrAD_BadFG"/>
    <property type="match status" value="1"/>
</dbReference>
<keyword evidence="4" id="KW-0408">Iron</keyword>
<organism evidence="7 8">
    <name type="scientific">Neomoorella glycerini</name>
    <dbReference type="NCBI Taxonomy" id="55779"/>
    <lineage>
        <taxon>Bacteria</taxon>
        <taxon>Bacillati</taxon>
        <taxon>Bacillota</taxon>
        <taxon>Clostridia</taxon>
        <taxon>Neomoorellales</taxon>
        <taxon>Neomoorellaceae</taxon>
        <taxon>Neomoorella</taxon>
    </lineage>
</organism>
<dbReference type="PANTHER" id="PTHR32329">
    <property type="entry name" value="BIFUNCTIONAL PROTEIN [INCLUDES 2-HYDROXYACYL-COA DEHYDRATASE (N-TER) AND ITS ACTIVATOR DOMAIN (C_TERM)-RELATED"/>
    <property type="match status" value="1"/>
</dbReference>
<proteinExistence type="predicted"/>
<sequence>MTVTAGLDLGSLTTKAVVIRDGAIAGSVVMKSGVRSEDIAWRALKAALDQAGIGEEQVDGIVATGYGRVRVPFAHRKVTEITCHARGIYHLWPEVATVIDIGGQDSKVILLDRGGKVRDFVMNEKCAAGTGRFLEVMARSLEVNVEEMGELSLAAPRGASISSMCTVFAESEVVSLVAEGRPVAEIIRGLHEAVAQRVAAMASRVGWEEPVAMTGGVAKNRGVVKSLEDNLGTAIRVPPDPQIIGALGAALLAADSKK</sequence>
<comment type="subunit">
    <text evidence="2">Homodimer.</text>
</comment>
<protein>
    <submittedName>
        <fullName evidence="7">2-hydroxyisocaproyl-CoA dehydratase activator</fullName>
        <ecNumber evidence="7">3.-.-.-</ecNumber>
    </submittedName>
</protein>
<dbReference type="GO" id="GO:0016787">
    <property type="term" value="F:hydrolase activity"/>
    <property type="evidence" value="ECO:0007669"/>
    <property type="project" value="UniProtKB-KW"/>
</dbReference>
<dbReference type="GO" id="GO:0046872">
    <property type="term" value="F:metal ion binding"/>
    <property type="evidence" value="ECO:0007669"/>
    <property type="project" value="UniProtKB-KW"/>
</dbReference>
<evidence type="ECO:0000313" key="7">
    <source>
        <dbReference type="EMBL" id="QGP92744.1"/>
    </source>
</evidence>
<evidence type="ECO:0000256" key="3">
    <source>
        <dbReference type="ARBA" id="ARBA00022723"/>
    </source>
</evidence>
<dbReference type="EMBL" id="CP046244">
    <property type="protein sequence ID" value="QGP92744.1"/>
    <property type="molecule type" value="Genomic_DNA"/>
</dbReference>
<dbReference type="InterPro" id="IPR008275">
    <property type="entry name" value="CoA_E_activase_dom"/>
</dbReference>
<name>A0A6I5ZRW6_9FIRM</name>
<dbReference type="InterPro" id="IPR051805">
    <property type="entry name" value="Dehydratase_Activator_Redct"/>
</dbReference>
<comment type="cofactor">
    <cofactor evidence="1">
        <name>[4Fe-4S] cluster</name>
        <dbReference type="ChEBI" id="CHEBI:49883"/>
    </cofactor>
</comment>
<keyword evidence="5" id="KW-0411">Iron-sulfur</keyword>
<dbReference type="Proteomes" id="UP000425916">
    <property type="component" value="Chromosome"/>
</dbReference>
<gene>
    <name evidence="7" type="primary">hadI</name>
    <name evidence="7" type="ORF">MGLY_21340</name>
</gene>
<dbReference type="CDD" id="cd24036">
    <property type="entry name" value="ASKHA_NBD_BcrAD_BadFG_HgdC_HadI"/>
    <property type="match status" value="1"/>
</dbReference>
<reference evidence="7 8" key="1">
    <citation type="submission" date="2019-11" db="EMBL/GenBank/DDBJ databases">
        <title>Genome sequence of Moorella glycerini DSM11254.</title>
        <authorList>
            <person name="Poehlein A."/>
            <person name="Boeer T."/>
            <person name="Daniel R."/>
        </authorList>
    </citation>
    <scope>NUCLEOTIDE SEQUENCE [LARGE SCALE GENOMIC DNA]</scope>
    <source>
        <strain evidence="7 8">DSM 11254</strain>
    </source>
</reference>
<evidence type="ECO:0000256" key="4">
    <source>
        <dbReference type="ARBA" id="ARBA00023004"/>
    </source>
</evidence>
<dbReference type="InterPro" id="IPR002731">
    <property type="entry name" value="ATPase_BadF"/>
</dbReference>
<feature type="domain" description="ATPase BadF/BadG/BcrA/BcrD type" evidence="6">
    <location>
        <begin position="6"/>
        <end position="253"/>
    </location>
</feature>
<keyword evidence="3" id="KW-0479">Metal-binding</keyword>
<dbReference type="PANTHER" id="PTHR32329:SF2">
    <property type="entry name" value="BIFUNCTIONAL PROTEIN [INCLUDES 2-HYDROXYACYL-COA DEHYDRATASE (N-TER) AND ITS ACTIVATOR DOMAIN (C_TERM)"/>
    <property type="match status" value="1"/>
</dbReference>
<keyword evidence="7" id="KW-0378">Hydrolase</keyword>
<dbReference type="NCBIfam" id="TIGR00241">
    <property type="entry name" value="CoA_E_activ"/>
    <property type="match status" value="1"/>
</dbReference>
<dbReference type="GO" id="GO:0051536">
    <property type="term" value="F:iron-sulfur cluster binding"/>
    <property type="evidence" value="ECO:0007669"/>
    <property type="project" value="UniProtKB-KW"/>
</dbReference>
<keyword evidence="8" id="KW-1185">Reference proteome</keyword>
<evidence type="ECO:0000256" key="2">
    <source>
        <dbReference type="ARBA" id="ARBA00011738"/>
    </source>
</evidence>
<dbReference type="SUPFAM" id="SSF53067">
    <property type="entry name" value="Actin-like ATPase domain"/>
    <property type="match status" value="1"/>
</dbReference>
<dbReference type="AlphaFoldDB" id="A0A6I5ZRW6"/>
<evidence type="ECO:0000256" key="5">
    <source>
        <dbReference type="ARBA" id="ARBA00023014"/>
    </source>
</evidence>
<dbReference type="OrthoDB" id="9778513at2"/>
<evidence type="ECO:0000259" key="6">
    <source>
        <dbReference type="Pfam" id="PF01869"/>
    </source>
</evidence>
<dbReference type="EC" id="3.-.-.-" evidence="7"/>
<dbReference type="FunFam" id="3.30.420.40:FF:000217">
    <property type="entry name" value="2-hydroxyisocaproyl-CoA dehydratase activator"/>
    <property type="match status" value="1"/>
</dbReference>
<dbReference type="InterPro" id="IPR043129">
    <property type="entry name" value="ATPase_NBD"/>
</dbReference>
<dbReference type="RefSeq" id="WP_156273674.1">
    <property type="nucleotide sequence ID" value="NZ_CP046244.1"/>
</dbReference>
<accession>A0A6I5ZRW6</accession>
<evidence type="ECO:0000256" key="1">
    <source>
        <dbReference type="ARBA" id="ARBA00001966"/>
    </source>
</evidence>
<evidence type="ECO:0000313" key="8">
    <source>
        <dbReference type="Proteomes" id="UP000425916"/>
    </source>
</evidence>